<keyword evidence="1" id="KW-1133">Transmembrane helix</keyword>
<dbReference type="EMBL" id="JAIULA010000026">
    <property type="protein sequence ID" value="MCP0887792.1"/>
    <property type="molecule type" value="Genomic_DNA"/>
</dbReference>
<dbReference type="Proteomes" id="UP001139006">
    <property type="component" value="Unassembled WGS sequence"/>
</dbReference>
<dbReference type="RefSeq" id="WP_253361955.1">
    <property type="nucleotide sequence ID" value="NZ_JAIULA010000026.1"/>
</dbReference>
<reference evidence="2 3" key="1">
    <citation type="journal article" date="2023" name="Int. J. Syst. Evol. Microbiol.">
        <title>Ligilactobacillus ubinensis sp. nov., a novel species isolated from the wild ferment of a durian fruit (Durio zibethinus).</title>
        <authorList>
            <person name="Heng Y.C."/>
            <person name="Menon N."/>
            <person name="Chen B."/>
            <person name="Loo B.Z.L."/>
            <person name="Wong G.W.J."/>
            <person name="Lim A.C.H."/>
            <person name="Silvaraju S."/>
            <person name="Kittelmann S."/>
        </authorList>
    </citation>
    <scope>NUCLEOTIDE SEQUENCE [LARGE SCALE GENOMIC DNA]</scope>
    <source>
        <strain evidence="2 3">WILCCON 0076</strain>
    </source>
</reference>
<keyword evidence="3" id="KW-1185">Reference proteome</keyword>
<comment type="caution">
    <text evidence="2">The sequence shown here is derived from an EMBL/GenBank/DDBJ whole genome shotgun (WGS) entry which is preliminary data.</text>
</comment>
<accession>A0A9X2FLK3</accession>
<name>A0A9X2FLK3_9LACO</name>
<protein>
    <recommendedName>
        <fullName evidence="4">Holin</fullName>
    </recommendedName>
</protein>
<keyword evidence="1" id="KW-0472">Membrane</keyword>
<evidence type="ECO:0000256" key="1">
    <source>
        <dbReference type="SAM" id="Phobius"/>
    </source>
</evidence>
<keyword evidence="1" id="KW-0812">Transmembrane</keyword>
<evidence type="ECO:0008006" key="4">
    <source>
        <dbReference type="Google" id="ProtNLM"/>
    </source>
</evidence>
<feature type="transmembrane region" description="Helical" evidence="1">
    <location>
        <begin position="21"/>
        <end position="41"/>
    </location>
</feature>
<organism evidence="2 3">
    <name type="scientific">Ligilactobacillus ubinensis</name>
    <dbReference type="NCBI Taxonomy" id="2876789"/>
    <lineage>
        <taxon>Bacteria</taxon>
        <taxon>Bacillati</taxon>
        <taxon>Bacillota</taxon>
        <taxon>Bacilli</taxon>
        <taxon>Lactobacillales</taxon>
        <taxon>Lactobacillaceae</taxon>
        <taxon>Ligilactobacillus</taxon>
    </lineage>
</organism>
<evidence type="ECO:0000313" key="2">
    <source>
        <dbReference type="EMBL" id="MCP0887792.1"/>
    </source>
</evidence>
<dbReference type="AlphaFoldDB" id="A0A9X2FLK3"/>
<sequence>MKKFKKMLAANIDKPSFWVQLATFMIVLFVLIAKYGFHVIFSQSDVIIIGLLLSSALGFAGSFTGNKALTEASKSVDTSGIEKKIDDISAVVDKLTADKKDSKANSLGIILDKDANIVGNDTPNKEV</sequence>
<proteinExistence type="predicted"/>
<evidence type="ECO:0000313" key="3">
    <source>
        <dbReference type="Proteomes" id="UP001139006"/>
    </source>
</evidence>
<gene>
    <name evidence="2" type="ORF">LB941_10670</name>
</gene>
<feature type="transmembrane region" description="Helical" evidence="1">
    <location>
        <begin position="47"/>
        <end position="65"/>
    </location>
</feature>